<dbReference type="InterPro" id="IPR041664">
    <property type="entry name" value="AAA_16"/>
</dbReference>
<dbReference type="PANTHER" id="PTHR47691">
    <property type="entry name" value="REGULATOR-RELATED"/>
    <property type="match status" value="1"/>
</dbReference>
<dbReference type="GO" id="GO:0005524">
    <property type="term" value="F:ATP binding"/>
    <property type="evidence" value="ECO:0007669"/>
    <property type="project" value="UniProtKB-KW"/>
</dbReference>
<evidence type="ECO:0000313" key="3">
    <source>
        <dbReference type="Proteomes" id="UP000269154"/>
    </source>
</evidence>
<gene>
    <name evidence="2" type="ORF">D5R40_28490</name>
</gene>
<comment type="caution">
    <text evidence="2">The sequence shown here is derived from an EMBL/GenBank/DDBJ whole genome shotgun (WGS) entry which is preliminary data.</text>
</comment>
<dbReference type="GO" id="GO:0043531">
    <property type="term" value="F:ADP binding"/>
    <property type="evidence" value="ECO:0007669"/>
    <property type="project" value="InterPro"/>
</dbReference>
<evidence type="ECO:0000313" key="2">
    <source>
        <dbReference type="EMBL" id="RQH26142.1"/>
    </source>
</evidence>
<keyword evidence="3" id="KW-1185">Reference proteome</keyword>
<protein>
    <submittedName>
        <fullName evidence="2">ATP-binding protein</fullName>
    </submittedName>
</protein>
<dbReference type="SUPFAM" id="SSF52540">
    <property type="entry name" value="P-loop containing nucleoside triphosphate hydrolases"/>
    <property type="match status" value="1"/>
</dbReference>
<proteinExistence type="predicted"/>
<feature type="domain" description="AAA+ ATPase" evidence="1">
    <location>
        <begin position="109"/>
        <end position="267"/>
    </location>
</feature>
<dbReference type="SMART" id="SM00382">
    <property type="entry name" value="AAA"/>
    <property type="match status" value="1"/>
</dbReference>
<sequence length="471" mass="54529">MAVTLRASKEGLQKVDIARKKKGWTKTEGAWCGLALTSQATLKRFWRSLPIERDTFIGICENVGINWEEVMDNAPPSPQNSTVEFFSYDDVWVGRENLIAELTTKVKESCRLVILVGISGIGKTALAEKLAVELHQEFLQGDWSKFRQENFDNEQETKDFRSVALRWLKKWGVSLSEDDYQYVERLLSKLVNRLRQHRYLIIIDSLENILVGNEEEGWSDFQDELWVRFFEQFLAAPECQSRIILTSQDFPGQIPERYQNFWVSQPLTGLSKSEQLQLFEKTGLEVEENSPNLPYLQRIGNAYEGHPLALRVIAGEIGSKPFNGNVVAYWKRYGNEIEEVEKGIEEAKSKGIIGADDRFRLNRYTRDLRKKVKLRLDKTFFRLQKDALNAYRLICATGIYRCEVPESFWLNHLEDWSCSKDEQEVALLTLRDRFLVEEVGVDESGQFLLRQHNLIRSVSLENLKRLDGENG</sequence>
<organism evidence="2 3">
    <name type="scientific">Okeania hirsuta</name>
    <dbReference type="NCBI Taxonomy" id="1458930"/>
    <lineage>
        <taxon>Bacteria</taxon>
        <taxon>Bacillati</taxon>
        <taxon>Cyanobacteriota</taxon>
        <taxon>Cyanophyceae</taxon>
        <taxon>Oscillatoriophycideae</taxon>
        <taxon>Oscillatoriales</taxon>
        <taxon>Microcoleaceae</taxon>
        <taxon>Okeania</taxon>
    </lineage>
</organism>
<keyword evidence="2" id="KW-0067">ATP-binding</keyword>
<dbReference type="AlphaFoldDB" id="A0A3N6NA20"/>
<name>A0A3N6NA20_9CYAN</name>
<accession>A0A3N6NA20</accession>
<dbReference type="RefSeq" id="WP_124146837.1">
    <property type="nucleotide sequence ID" value="NZ_CAWOKI010000202.1"/>
</dbReference>
<dbReference type="PRINTS" id="PR00364">
    <property type="entry name" value="DISEASERSIST"/>
</dbReference>
<dbReference type="OrthoDB" id="525952at2"/>
<dbReference type="Proteomes" id="UP000269154">
    <property type="component" value="Unassembled WGS sequence"/>
</dbReference>
<dbReference type="InterPro" id="IPR027417">
    <property type="entry name" value="P-loop_NTPase"/>
</dbReference>
<dbReference type="EMBL" id="RCBY01000279">
    <property type="protein sequence ID" value="RQH26142.1"/>
    <property type="molecule type" value="Genomic_DNA"/>
</dbReference>
<reference evidence="2 3" key="1">
    <citation type="journal article" date="2018" name="ACS Chem. Biol.">
        <title>Ketoreductase domain dysfunction expands chemodiversity: malyngamide biosynthesis in the cyanobacterium Okeania hirsuta.</title>
        <authorList>
            <person name="Moss N.A."/>
            <person name="Leao T."/>
            <person name="Rankin M."/>
            <person name="McCullough T.M."/>
            <person name="Qu P."/>
            <person name="Korobeynikov A."/>
            <person name="Smith J.L."/>
            <person name="Gerwick L."/>
            <person name="Gerwick W.H."/>
        </authorList>
    </citation>
    <scope>NUCLEOTIDE SEQUENCE [LARGE SCALE GENOMIC DNA]</scope>
    <source>
        <strain evidence="2 3">PAB10Feb10-1</strain>
    </source>
</reference>
<dbReference type="Gene3D" id="3.40.50.300">
    <property type="entry name" value="P-loop containing nucleotide triphosphate hydrolases"/>
    <property type="match status" value="1"/>
</dbReference>
<evidence type="ECO:0000259" key="1">
    <source>
        <dbReference type="SMART" id="SM00382"/>
    </source>
</evidence>
<dbReference type="InterPro" id="IPR003593">
    <property type="entry name" value="AAA+_ATPase"/>
</dbReference>
<dbReference type="Pfam" id="PF13191">
    <property type="entry name" value="AAA_16"/>
    <property type="match status" value="1"/>
</dbReference>
<dbReference type="PANTHER" id="PTHR47691:SF3">
    <property type="entry name" value="HTH-TYPE TRANSCRIPTIONAL REGULATOR RV0890C-RELATED"/>
    <property type="match status" value="1"/>
</dbReference>
<keyword evidence="2" id="KW-0547">Nucleotide-binding</keyword>